<comment type="caution">
    <text evidence="1">The sequence shown here is derived from an EMBL/GenBank/DDBJ whole genome shotgun (WGS) entry which is preliminary data.</text>
</comment>
<dbReference type="EMBL" id="AVPJ01000009">
    <property type="protein sequence ID" value="KGN31965.1"/>
    <property type="molecule type" value="Genomic_DNA"/>
</dbReference>
<organism evidence="1 2">
    <name type="scientific">Knoellia sinensis KCTC 19936</name>
    <dbReference type="NCBI Taxonomy" id="1385520"/>
    <lineage>
        <taxon>Bacteria</taxon>
        <taxon>Bacillati</taxon>
        <taxon>Actinomycetota</taxon>
        <taxon>Actinomycetes</taxon>
        <taxon>Micrococcales</taxon>
        <taxon>Intrasporangiaceae</taxon>
        <taxon>Knoellia</taxon>
    </lineage>
</organism>
<keyword evidence="2" id="KW-1185">Reference proteome</keyword>
<gene>
    <name evidence="1" type="ORF">N802_19515</name>
</gene>
<dbReference type="eggNOG" id="ENOG5032UFC">
    <property type="taxonomic scope" value="Bacteria"/>
</dbReference>
<dbReference type="Pfam" id="PF11066">
    <property type="entry name" value="DUF2867"/>
    <property type="match status" value="1"/>
</dbReference>
<dbReference type="STRING" id="1385520.N802_19515"/>
<reference evidence="1 2" key="1">
    <citation type="submission" date="2013-08" db="EMBL/GenBank/DDBJ databases">
        <title>The genome sequence of Knoellia sinensis.</title>
        <authorList>
            <person name="Zhu W."/>
            <person name="Wang G."/>
        </authorList>
    </citation>
    <scope>NUCLEOTIDE SEQUENCE [LARGE SCALE GENOMIC DNA]</scope>
    <source>
        <strain evidence="1 2">KCTC 19936</strain>
    </source>
</reference>
<dbReference type="InterPro" id="IPR021295">
    <property type="entry name" value="DUF2867"/>
</dbReference>
<dbReference type="Proteomes" id="UP000030002">
    <property type="component" value="Unassembled WGS sequence"/>
</dbReference>
<evidence type="ECO:0000313" key="2">
    <source>
        <dbReference type="Proteomes" id="UP000030002"/>
    </source>
</evidence>
<evidence type="ECO:0008006" key="3">
    <source>
        <dbReference type="Google" id="ProtNLM"/>
    </source>
</evidence>
<protein>
    <recommendedName>
        <fullName evidence="3">DUF2867 domain-containing protein</fullName>
    </recommendedName>
</protein>
<dbReference type="OrthoDB" id="4470938at2"/>
<proteinExistence type="predicted"/>
<name>A0A0A0J3Q6_9MICO</name>
<evidence type="ECO:0000313" key="1">
    <source>
        <dbReference type="EMBL" id="KGN31965.1"/>
    </source>
</evidence>
<dbReference type="AlphaFoldDB" id="A0A0A0J3Q6"/>
<sequence length="172" mass="19069">MEEEPMTIRSHSVADLPGTIREMPVPTTPLLARALPHVSWSDAFAVAVPAGQQVHEAQVWADAIFRESPPGWVRVLFAVREVIVRAVGIEPGHPTVFDTVERRHDEVLLGTDQRHLGFRASVLVEPGRVVVTTVVEVHNRRGSIYSAVVRRLHPMVVRSMLARAAQKMAVRA</sequence>
<accession>A0A0A0J3Q6</accession>